<evidence type="ECO:0000256" key="4">
    <source>
        <dbReference type="SAM" id="MobiDB-lite"/>
    </source>
</evidence>
<dbReference type="EMBL" id="QKNV01000014">
    <property type="protein sequence ID" value="PZA23004.1"/>
    <property type="molecule type" value="Genomic_DNA"/>
</dbReference>
<dbReference type="InterPro" id="IPR011990">
    <property type="entry name" value="TPR-like_helical_dom_sf"/>
</dbReference>
<evidence type="ECO:0000313" key="6">
    <source>
        <dbReference type="EMBL" id="PZA23004.1"/>
    </source>
</evidence>
<name>A0A323VDS8_9ACTN</name>
<keyword evidence="7" id="KW-1185">Reference proteome</keyword>
<proteinExistence type="inferred from homology"/>
<sequence>MRYAVVRRRPGTTGARMLTAPASPRWGTSSPRRHGAGSPGGPVLSEPPAGALRIRDLGPLEVERAGTPVGLGGTRLAAALSLLLVNAGQHVGVDSLSDAMWGAQSPARSPSTLDSHIWRLRKALEPQRERGRPSSVLRHDHGGYRLVPDTVSVDSARFTAAADETRELLATGRAADACRCAERALGLWRGRPYAGFADKPWAVATVARLTEVRDQLRELQADALLRAGSPERALLALGPGLADTPLRERLWALRMLAQHRLGRAEESLRSYTEVRTVLLDELGLEPGPELRELHGRILAEDPALVGPAPAAVADGPPAGPAPAPTAGERPVEGASGEVHLPHRTSALVGREQDLAELVREVPRTGLTTLVGAAGCGKTRLAVEVARTLADRFPGGVWFVDLTATRDAGSVLSAVMSALASGPADTARPGEALRGFLRDRRALLVLDNCEQVLDPVAGLVDDWFRGPSRLSVLATSREPLEVDGERVHPVGPLAVPTDLDDASTSPAVALLLDRLASAGADREDLGLLTAAVRIATAVDGVPLALELAAGRARAFTLEEIAHQVTADPSQLARIGRGSDHHRTVRAAIEQSYAALPPDEAAVHRSVSALPGPFSVAAADAVHRGSEADGDLEETGNLVARLVHHSLLVPVGPARPGGPSLFTQLTTIRGHAGHAAAAEADRLRRSRDSWVIGLVRDKPPLGHVTESAWFDALDDDLPALRATLQHLLMEAPSAEGVWLAGRLGSFWYFRSKSVEGRFWAERALEHEHLADPLSAALVRLTLAHLLSSAALRDLADPHIGTALASLDASGHATTRTVVESLTLLTHSLAIAGGVERAREVAERVRTVADTGDEPELHLFAEICAAHLVSGDGLTTDEDLAALHRRALDLGNVYVALLAAGTAVIAAIRDGDPARGLAWSDRMVAHRLTLGNTDGPVAFELRGLVTAMSGRPREAVRLFSAARTQALRNGLRWPAAEPTASVLAEVTRSLEPAEAERLRAAGATLTLADVLPGPRAAEAAPA</sequence>
<feature type="DNA-binding region" description="OmpR/PhoB-type" evidence="3">
    <location>
        <begin position="41"/>
        <end position="148"/>
    </location>
</feature>
<dbReference type="SUPFAM" id="SSF46894">
    <property type="entry name" value="C-terminal effector domain of the bipartite response regulators"/>
    <property type="match status" value="1"/>
</dbReference>
<dbReference type="Gene3D" id="1.25.40.10">
    <property type="entry name" value="Tetratricopeptide repeat domain"/>
    <property type="match status" value="1"/>
</dbReference>
<comment type="similarity">
    <text evidence="1">Belongs to the AfsR/DnrI/RedD regulatory family.</text>
</comment>
<protein>
    <recommendedName>
        <fullName evidence="5">OmpR/PhoB-type domain-containing protein</fullName>
    </recommendedName>
</protein>
<dbReference type="InterPro" id="IPR036388">
    <property type="entry name" value="WH-like_DNA-bd_sf"/>
</dbReference>
<dbReference type="Gene3D" id="1.10.10.10">
    <property type="entry name" value="Winged helix-like DNA-binding domain superfamily/Winged helix DNA-binding domain"/>
    <property type="match status" value="1"/>
</dbReference>
<dbReference type="GO" id="GO:0006355">
    <property type="term" value="P:regulation of DNA-templated transcription"/>
    <property type="evidence" value="ECO:0007669"/>
    <property type="project" value="InterPro"/>
</dbReference>
<dbReference type="Proteomes" id="UP000247602">
    <property type="component" value="Unassembled WGS sequence"/>
</dbReference>
<feature type="region of interest" description="Disordered" evidence="4">
    <location>
        <begin position="1"/>
        <end position="49"/>
    </location>
</feature>
<dbReference type="SMART" id="SM01043">
    <property type="entry name" value="BTAD"/>
    <property type="match status" value="1"/>
</dbReference>
<dbReference type="Gene3D" id="3.40.50.300">
    <property type="entry name" value="P-loop containing nucleotide triphosphate hydrolases"/>
    <property type="match status" value="1"/>
</dbReference>
<dbReference type="InterPro" id="IPR001867">
    <property type="entry name" value="OmpR/PhoB-type_DNA-bd"/>
</dbReference>
<dbReference type="Pfam" id="PF00486">
    <property type="entry name" value="Trans_reg_C"/>
    <property type="match status" value="1"/>
</dbReference>
<organism evidence="6 7">
    <name type="scientific">Modestobacter versicolor</name>
    <dbReference type="NCBI Taxonomy" id="429133"/>
    <lineage>
        <taxon>Bacteria</taxon>
        <taxon>Bacillati</taxon>
        <taxon>Actinomycetota</taxon>
        <taxon>Actinomycetes</taxon>
        <taxon>Geodermatophilales</taxon>
        <taxon>Geodermatophilaceae</taxon>
        <taxon>Modestobacter</taxon>
    </lineage>
</organism>
<evidence type="ECO:0000256" key="2">
    <source>
        <dbReference type="ARBA" id="ARBA00023125"/>
    </source>
</evidence>
<dbReference type="Pfam" id="PF00931">
    <property type="entry name" value="NB-ARC"/>
    <property type="match status" value="1"/>
</dbReference>
<dbReference type="Pfam" id="PF03704">
    <property type="entry name" value="BTAD"/>
    <property type="match status" value="1"/>
</dbReference>
<evidence type="ECO:0000256" key="3">
    <source>
        <dbReference type="PROSITE-ProRule" id="PRU01091"/>
    </source>
</evidence>
<evidence type="ECO:0000256" key="1">
    <source>
        <dbReference type="ARBA" id="ARBA00005820"/>
    </source>
</evidence>
<feature type="region of interest" description="Disordered" evidence="4">
    <location>
        <begin position="312"/>
        <end position="334"/>
    </location>
</feature>
<reference evidence="6 7" key="1">
    <citation type="submission" date="2018-06" db="EMBL/GenBank/DDBJ databases">
        <title>Draft genome sequence of Modestobacter versicolor CP153-2.</title>
        <authorList>
            <person name="Gundlapally S.R."/>
        </authorList>
    </citation>
    <scope>NUCLEOTIDE SEQUENCE [LARGE SCALE GENOMIC DNA]</scope>
    <source>
        <strain evidence="6 7">CP153-2</strain>
    </source>
</reference>
<dbReference type="OrthoDB" id="4329304at2"/>
<dbReference type="InterPro" id="IPR027417">
    <property type="entry name" value="P-loop_NTPase"/>
</dbReference>
<dbReference type="PROSITE" id="PS51755">
    <property type="entry name" value="OMPR_PHOB"/>
    <property type="match status" value="1"/>
</dbReference>
<feature type="compositionally biased region" description="Basic residues" evidence="4">
    <location>
        <begin position="1"/>
        <end position="10"/>
    </location>
</feature>
<dbReference type="GO" id="GO:0000160">
    <property type="term" value="P:phosphorelay signal transduction system"/>
    <property type="evidence" value="ECO:0007669"/>
    <property type="project" value="InterPro"/>
</dbReference>
<dbReference type="GO" id="GO:0043531">
    <property type="term" value="F:ADP binding"/>
    <property type="evidence" value="ECO:0007669"/>
    <property type="project" value="InterPro"/>
</dbReference>
<dbReference type="AlphaFoldDB" id="A0A323VDS8"/>
<keyword evidence="2 3" id="KW-0238">DNA-binding</keyword>
<dbReference type="PANTHER" id="PTHR47691">
    <property type="entry name" value="REGULATOR-RELATED"/>
    <property type="match status" value="1"/>
</dbReference>
<dbReference type="InterPro" id="IPR016032">
    <property type="entry name" value="Sig_transdc_resp-reg_C-effctor"/>
</dbReference>
<evidence type="ECO:0000259" key="5">
    <source>
        <dbReference type="PROSITE" id="PS51755"/>
    </source>
</evidence>
<accession>A0A323VDS8</accession>
<dbReference type="InterPro" id="IPR005158">
    <property type="entry name" value="BTAD"/>
</dbReference>
<dbReference type="CDD" id="cd15831">
    <property type="entry name" value="BTAD"/>
    <property type="match status" value="1"/>
</dbReference>
<evidence type="ECO:0000313" key="7">
    <source>
        <dbReference type="Proteomes" id="UP000247602"/>
    </source>
</evidence>
<dbReference type="GO" id="GO:0003677">
    <property type="term" value="F:DNA binding"/>
    <property type="evidence" value="ECO:0007669"/>
    <property type="project" value="UniProtKB-UniRule"/>
</dbReference>
<dbReference type="InterPro" id="IPR002182">
    <property type="entry name" value="NB-ARC"/>
</dbReference>
<dbReference type="SMART" id="SM00862">
    <property type="entry name" value="Trans_reg_C"/>
    <property type="match status" value="1"/>
</dbReference>
<dbReference type="SUPFAM" id="SSF52540">
    <property type="entry name" value="P-loop containing nucleoside triphosphate hydrolases"/>
    <property type="match status" value="1"/>
</dbReference>
<dbReference type="SUPFAM" id="SSF48452">
    <property type="entry name" value="TPR-like"/>
    <property type="match status" value="1"/>
</dbReference>
<gene>
    <name evidence="6" type="ORF">DMO24_02265</name>
</gene>
<dbReference type="PANTHER" id="PTHR47691:SF3">
    <property type="entry name" value="HTH-TYPE TRANSCRIPTIONAL REGULATOR RV0890C-RELATED"/>
    <property type="match status" value="1"/>
</dbReference>
<comment type="caution">
    <text evidence="6">The sequence shown here is derived from an EMBL/GenBank/DDBJ whole genome shotgun (WGS) entry which is preliminary data.</text>
</comment>
<feature type="domain" description="OmpR/PhoB-type" evidence="5">
    <location>
        <begin position="41"/>
        <end position="148"/>
    </location>
</feature>